<keyword evidence="14" id="KW-1185">Reference proteome</keyword>
<dbReference type="GO" id="GO:0042130">
    <property type="term" value="P:negative regulation of T cell proliferation"/>
    <property type="evidence" value="ECO:0007669"/>
    <property type="project" value="TreeGrafter"/>
</dbReference>
<keyword evidence="5 11" id="KW-1133">Transmembrane helix</keyword>
<dbReference type="PANTHER" id="PTHR25466">
    <property type="entry name" value="T-LYMPHOCYTE ACTIVATION ANTIGEN"/>
    <property type="match status" value="1"/>
</dbReference>
<dbReference type="GO" id="GO:0042102">
    <property type="term" value="P:positive regulation of T cell proliferation"/>
    <property type="evidence" value="ECO:0007669"/>
    <property type="project" value="TreeGrafter"/>
</dbReference>
<feature type="non-terminal residue" evidence="13">
    <location>
        <position position="1"/>
    </location>
</feature>
<accession>A0A8J4X3D2</accession>
<evidence type="ECO:0000256" key="10">
    <source>
        <dbReference type="ARBA" id="ARBA00023319"/>
    </source>
</evidence>
<feature type="transmembrane region" description="Helical" evidence="11">
    <location>
        <begin position="287"/>
        <end position="312"/>
    </location>
</feature>
<dbReference type="EMBL" id="QNUK01000078">
    <property type="protein sequence ID" value="KAF5903167.1"/>
    <property type="molecule type" value="Genomic_DNA"/>
</dbReference>
<proteinExistence type="predicted"/>
<feature type="transmembrane region" description="Helical" evidence="11">
    <location>
        <begin position="255"/>
        <end position="275"/>
    </location>
</feature>
<evidence type="ECO:0000256" key="8">
    <source>
        <dbReference type="ARBA" id="ARBA00023170"/>
    </source>
</evidence>
<evidence type="ECO:0000256" key="12">
    <source>
        <dbReference type="SAM" id="SignalP"/>
    </source>
</evidence>
<keyword evidence="2" id="KW-1003">Cell membrane</keyword>
<name>A0A8J4X3D2_CLAMG</name>
<dbReference type="GO" id="GO:0031295">
    <property type="term" value="P:T cell costimulation"/>
    <property type="evidence" value="ECO:0007669"/>
    <property type="project" value="TreeGrafter"/>
</dbReference>
<dbReference type="Proteomes" id="UP000727407">
    <property type="component" value="Unassembled WGS sequence"/>
</dbReference>
<dbReference type="PANTHER" id="PTHR25466:SF14">
    <property type="entry name" value="BUTYROPHILIN SUBFAMILY 2 MEMBER A2-LIKE-RELATED"/>
    <property type="match status" value="1"/>
</dbReference>
<keyword evidence="9" id="KW-0325">Glycoprotein</keyword>
<dbReference type="GO" id="GO:0071222">
    <property type="term" value="P:cellular response to lipopolysaccharide"/>
    <property type="evidence" value="ECO:0007669"/>
    <property type="project" value="TreeGrafter"/>
</dbReference>
<comment type="caution">
    <text evidence="13">The sequence shown here is derived from an EMBL/GenBank/DDBJ whole genome shotgun (WGS) entry which is preliminary data.</text>
</comment>
<evidence type="ECO:0000256" key="4">
    <source>
        <dbReference type="ARBA" id="ARBA00022729"/>
    </source>
</evidence>
<evidence type="ECO:0000256" key="2">
    <source>
        <dbReference type="ARBA" id="ARBA00022475"/>
    </source>
</evidence>
<evidence type="ECO:0000256" key="9">
    <source>
        <dbReference type="ARBA" id="ARBA00023180"/>
    </source>
</evidence>
<keyword evidence="4 12" id="KW-0732">Signal</keyword>
<dbReference type="GO" id="GO:0006955">
    <property type="term" value="P:immune response"/>
    <property type="evidence" value="ECO:0007669"/>
    <property type="project" value="TreeGrafter"/>
</dbReference>
<feature type="transmembrane region" description="Helical" evidence="11">
    <location>
        <begin position="166"/>
        <end position="188"/>
    </location>
</feature>
<dbReference type="SUPFAM" id="SSF48726">
    <property type="entry name" value="Immunoglobulin"/>
    <property type="match status" value="1"/>
</dbReference>
<feature type="non-terminal residue" evidence="13">
    <location>
        <position position="364"/>
    </location>
</feature>
<evidence type="ECO:0000256" key="1">
    <source>
        <dbReference type="ARBA" id="ARBA00004251"/>
    </source>
</evidence>
<dbReference type="OrthoDB" id="9898017at2759"/>
<organism evidence="13 14">
    <name type="scientific">Clarias magur</name>
    <name type="common">Asian catfish</name>
    <name type="synonym">Macropteronotus magur</name>
    <dbReference type="NCBI Taxonomy" id="1594786"/>
    <lineage>
        <taxon>Eukaryota</taxon>
        <taxon>Metazoa</taxon>
        <taxon>Chordata</taxon>
        <taxon>Craniata</taxon>
        <taxon>Vertebrata</taxon>
        <taxon>Euteleostomi</taxon>
        <taxon>Actinopterygii</taxon>
        <taxon>Neopterygii</taxon>
        <taxon>Teleostei</taxon>
        <taxon>Ostariophysi</taxon>
        <taxon>Siluriformes</taxon>
        <taxon>Clariidae</taxon>
        <taxon>Clarias</taxon>
    </lineage>
</organism>
<feature type="signal peptide" evidence="12">
    <location>
        <begin position="1"/>
        <end position="35"/>
    </location>
</feature>
<dbReference type="InterPro" id="IPR013783">
    <property type="entry name" value="Ig-like_fold"/>
</dbReference>
<protein>
    <submittedName>
        <fullName evidence="13">Matrix-remodeling-associated protein 8-like isoform X1</fullName>
    </submittedName>
</protein>
<gene>
    <name evidence="13" type="ORF">DAT39_007123</name>
</gene>
<evidence type="ECO:0000313" key="13">
    <source>
        <dbReference type="EMBL" id="KAF5903167.1"/>
    </source>
</evidence>
<keyword evidence="6 11" id="KW-0472">Membrane</keyword>
<evidence type="ECO:0000256" key="5">
    <source>
        <dbReference type="ARBA" id="ARBA00022989"/>
    </source>
</evidence>
<evidence type="ECO:0000256" key="7">
    <source>
        <dbReference type="ARBA" id="ARBA00023157"/>
    </source>
</evidence>
<keyword evidence="8" id="KW-0675">Receptor</keyword>
<dbReference type="AlphaFoldDB" id="A0A8J4X3D2"/>
<dbReference type="GO" id="GO:0009897">
    <property type="term" value="C:external side of plasma membrane"/>
    <property type="evidence" value="ECO:0007669"/>
    <property type="project" value="TreeGrafter"/>
</dbReference>
<dbReference type="Gene3D" id="2.60.40.10">
    <property type="entry name" value="Immunoglobulins"/>
    <property type="match status" value="1"/>
</dbReference>
<evidence type="ECO:0000256" key="3">
    <source>
        <dbReference type="ARBA" id="ARBA00022692"/>
    </source>
</evidence>
<dbReference type="InterPro" id="IPR051713">
    <property type="entry name" value="T-cell_Activation_Regulation"/>
</dbReference>
<dbReference type="GO" id="GO:0007166">
    <property type="term" value="P:cell surface receptor signaling pathway"/>
    <property type="evidence" value="ECO:0007669"/>
    <property type="project" value="TreeGrafter"/>
</dbReference>
<dbReference type="InterPro" id="IPR036179">
    <property type="entry name" value="Ig-like_dom_sf"/>
</dbReference>
<keyword evidence="7" id="KW-1015">Disulfide bond</keyword>
<keyword evidence="3 11" id="KW-0812">Transmembrane</keyword>
<comment type="subcellular location">
    <subcellularLocation>
        <location evidence="1">Cell membrane</location>
        <topology evidence="1">Single-pass type I membrane protein</topology>
    </subcellularLocation>
</comment>
<keyword evidence="10" id="KW-0393">Immunoglobulin domain</keyword>
<evidence type="ECO:0000313" key="14">
    <source>
        <dbReference type="Proteomes" id="UP000727407"/>
    </source>
</evidence>
<evidence type="ECO:0000256" key="11">
    <source>
        <dbReference type="SAM" id="Phobius"/>
    </source>
</evidence>
<reference evidence="13" key="1">
    <citation type="submission" date="2020-07" db="EMBL/GenBank/DDBJ databases">
        <title>Clarias magur genome sequencing, assembly and annotation.</title>
        <authorList>
            <person name="Kushwaha B."/>
            <person name="Kumar R."/>
            <person name="Das P."/>
            <person name="Joshi C.G."/>
            <person name="Kumar D."/>
            <person name="Nagpure N.S."/>
            <person name="Pandey M."/>
            <person name="Agarwal S."/>
            <person name="Srivastava S."/>
            <person name="Singh M."/>
            <person name="Sahoo L."/>
            <person name="Jayasankar P."/>
            <person name="Meher P.K."/>
            <person name="Koringa P.G."/>
            <person name="Iquebal M.A."/>
            <person name="Das S.P."/>
            <person name="Bit A."/>
            <person name="Patnaik S."/>
            <person name="Patel N."/>
            <person name="Shah T.M."/>
            <person name="Hinsu A."/>
            <person name="Jena J.K."/>
        </authorList>
    </citation>
    <scope>NUCLEOTIDE SEQUENCE</scope>
    <source>
        <strain evidence="13">CIFAMagur01</strain>
        <tissue evidence="13">Testis</tissue>
    </source>
</reference>
<evidence type="ECO:0000256" key="6">
    <source>
        <dbReference type="ARBA" id="ARBA00023136"/>
    </source>
</evidence>
<feature type="chain" id="PRO_5035162553" evidence="12">
    <location>
        <begin position="36"/>
        <end position="364"/>
    </location>
</feature>
<sequence>KLQLNVRMMVLLLNTICFCLWFLWCCLLFVQGLCARGEWCQNSCIDKSNISTELQSDVLLPCNFSPSLLGSNKSADIAVVWSQINTTTHHLVEISLQGILSSWDYKGGRIKYFSKPSEPGNFSILLQKVQLYDLSLYQCELFNGTGCIIAYQEIQLGLATFFHQTVIIAAAASAGAVFLCLFIACVFIGTKRKCRQHPESTRDCPYDNPIYASYTVQLSHEKDEALVSENPIYETAWYRRGNFSILLQKVQLYDLSLYQCVLLNGTGCIIAYQEIQLGHKLDESSLQLWITVGALAGVTVLLAVFTACLLHAKRRKNIIMIKIEVDENIVGVVEHTESGSKSIENPIYDTSCQIEANYWSREEE</sequence>